<accession>A0A1C3VQI5</accession>
<protein>
    <submittedName>
        <fullName evidence="1">Uncharacterized protein</fullName>
    </submittedName>
</protein>
<proteinExistence type="predicted"/>
<evidence type="ECO:0000313" key="1">
    <source>
        <dbReference type="EMBL" id="SCB29734.1"/>
    </source>
</evidence>
<gene>
    <name evidence="1" type="ORF">GA0061101_1067</name>
</gene>
<reference evidence="2" key="1">
    <citation type="submission" date="2016-08" db="EMBL/GenBank/DDBJ databases">
        <authorList>
            <person name="Varghese N."/>
            <person name="Submissions Spin"/>
        </authorList>
    </citation>
    <scope>NUCLEOTIDE SEQUENCE [LARGE SCALE GENOMIC DNA]</scope>
    <source>
        <strain evidence="2">P1-7</strain>
    </source>
</reference>
<organism evidence="1 2">
    <name type="scientific">Rhizobium lusitanum</name>
    <dbReference type="NCBI Taxonomy" id="293958"/>
    <lineage>
        <taxon>Bacteria</taxon>
        <taxon>Pseudomonadati</taxon>
        <taxon>Pseudomonadota</taxon>
        <taxon>Alphaproteobacteria</taxon>
        <taxon>Hyphomicrobiales</taxon>
        <taxon>Rhizobiaceae</taxon>
        <taxon>Rhizobium/Agrobacterium group</taxon>
        <taxon>Rhizobium</taxon>
    </lineage>
</organism>
<name>A0A1C3VQI5_9HYPH</name>
<evidence type="ECO:0000313" key="2">
    <source>
        <dbReference type="Proteomes" id="UP000199205"/>
    </source>
</evidence>
<dbReference type="EMBL" id="FMAF01000006">
    <property type="protein sequence ID" value="SCB29734.1"/>
    <property type="molecule type" value="Genomic_DNA"/>
</dbReference>
<sequence>MKKPNVIKFRCYCMECSNEDKPEAGAPKPIEQRRIKNIIGKTGQISASRRTRSKDC</sequence>
<dbReference type="AlphaFoldDB" id="A0A1C3VQI5"/>
<dbReference type="Proteomes" id="UP000199205">
    <property type="component" value="Unassembled WGS sequence"/>
</dbReference>